<dbReference type="PATRIC" id="fig|1003195.11.peg.1988"/>
<dbReference type="Gene3D" id="3.30.565.10">
    <property type="entry name" value="Histidine kinase-like ATPase, C-terminal domain"/>
    <property type="match status" value="1"/>
</dbReference>
<name>F8JPN7_STREN</name>
<dbReference type="EMBL" id="CP003219">
    <property type="protein sequence ID" value="AEW92729.1"/>
    <property type="molecule type" value="Genomic_DNA"/>
</dbReference>
<dbReference type="Proteomes" id="UP000007842">
    <property type="component" value="Chromosome"/>
</dbReference>
<dbReference type="GO" id="GO:0004674">
    <property type="term" value="F:protein serine/threonine kinase activity"/>
    <property type="evidence" value="ECO:0007669"/>
    <property type="project" value="UniProtKB-KW"/>
</dbReference>
<keyword evidence="1" id="KW-0418">Kinase</keyword>
<dbReference type="KEGG" id="scy:SCATT_03580"/>
<gene>
    <name evidence="3" type="ordered locus">SCATT_03580</name>
</gene>
<dbReference type="STRING" id="1003195.SCATT_03580"/>
<dbReference type="OrthoDB" id="4278662at2"/>
<keyword evidence="1" id="KW-0808">Transferase</keyword>
<dbReference type="InterPro" id="IPR050267">
    <property type="entry name" value="Anti-sigma-factor_SerPK"/>
</dbReference>
<evidence type="ECO:0000259" key="2">
    <source>
        <dbReference type="Pfam" id="PF13581"/>
    </source>
</evidence>
<organism evidence="3 4">
    <name type="scientific">Streptantibioticus cattleyicolor (strain ATCC 35852 / DSM 46488 / JCM 4925 / NBRC 14057 / NRRL 8057)</name>
    <name type="common">Streptomyces cattleya</name>
    <dbReference type="NCBI Taxonomy" id="1003195"/>
    <lineage>
        <taxon>Bacteria</taxon>
        <taxon>Bacillati</taxon>
        <taxon>Actinomycetota</taxon>
        <taxon>Actinomycetes</taxon>
        <taxon>Kitasatosporales</taxon>
        <taxon>Streptomycetaceae</taxon>
        <taxon>Streptantibioticus</taxon>
    </lineage>
</organism>
<dbReference type="RefSeq" id="WP_014141121.1">
    <property type="nucleotide sequence ID" value="NC_016111.1"/>
</dbReference>
<protein>
    <submittedName>
        <fullName evidence="3">Regulatory protein</fullName>
    </submittedName>
</protein>
<dbReference type="eggNOG" id="COG2172">
    <property type="taxonomic scope" value="Bacteria"/>
</dbReference>
<dbReference type="SUPFAM" id="SSF55874">
    <property type="entry name" value="ATPase domain of HSP90 chaperone/DNA topoisomerase II/histidine kinase"/>
    <property type="match status" value="1"/>
</dbReference>
<accession>F8JPN7</accession>
<dbReference type="HOGENOM" id="CLU_090336_7_1_11"/>
<proteinExistence type="predicted"/>
<dbReference type="AlphaFoldDB" id="F8JPN7"/>
<accession>G8WN10</accession>
<keyword evidence="1" id="KW-0723">Serine/threonine-protein kinase</keyword>
<dbReference type="CDD" id="cd16936">
    <property type="entry name" value="HATPase_RsbW-like"/>
    <property type="match status" value="1"/>
</dbReference>
<evidence type="ECO:0000313" key="4">
    <source>
        <dbReference type="Proteomes" id="UP000007842"/>
    </source>
</evidence>
<dbReference type="PANTHER" id="PTHR35526:SF3">
    <property type="entry name" value="ANTI-SIGMA-F FACTOR RSBW"/>
    <property type="match status" value="1"/>
</dbReference>
<dbReference type="KEGG" id="sct:SCAT_0345"/>
<keyword evidence="4" id="KW-1185">Reference proteome</keyword>
<dbReference type="InterPro" id="IPR036890">
    <property type="entry name" value="HATPase_C_sf"/>
</dbReference>
<dbReference type="Pfam" id="PF13581">
    <property type="entry name" value="HATPase_c_2"/>
    <property type="match status" value="1"/>
</dbReference>
<feature type="domain" description="Histidine kinase/HSP90-like ATPase" evidence="2">
    <location>
        <begin position="11"/>
        <end position="132"/>
    </location>
</feature>
<reference evidence="4" key="1">
    <citation type="submission" date="2011-12" db="EMBL/GenBank/DDBJ databases">
        <title>Complete genome sequence of Streptomyces cattleya strain DSM 46488.</title>
        <authorList>
            <person name="Ou H.-Y."/>
            <person name="Li P."/>
            <person name="Zhao C."/>
            <person name="O'Hagan D."/>
            <person name="Deng Z."/>
        </authorList>
    </citation>
    <scope>NUCLEOTIDE SEQUENCE [LARGE SCALE GENOMIC DNA]</scope>
    <source>
        <strain evidence="4">ATCC 35852 / DSM 46488 / JCM 4925 / NBRC 14057 / NRRL 8057</strain>
    </source>
</reference>
<evidence type="ECO:0000256" key="1">
    <source>
        <dbReference type="ARBA" id="ARBA00022527"/>
    </source>
</evidence>
<dbReference type="InterPro" id="IPR003594">
    <property type="entry name" value="HATPase_dom"/>
</dbReference>
<evidence type="ECO:0000313" key="3">
    <source>
        <dbReference type="EMBL" id="AEW92729.1"/>
    </source>
</evidence>
<sequence>MADHQEASVTLPSEPASVSVARGYVTGVLADWGLPKDAPAADAVRLIVSELATNAIRHTGGRSPDFTVGLRLDEHEWLRLGITDGHPRRPRRLPPAPDRDNGRGLLIVAHLAAEAGGCVTVEPTAEGGKTVWIALPWRTAAAGPEPAGEAGAR</sequence>
<dbReference type="PANTHER" id="PTHR35526">
    <property type="entry name" value="ANTI-SIGMA-F FACTOR RSBW-RELATED"/>
    <property type="match status" value="1"/>
</dbReference>